<evidence type="ECO:0000313" key="3">
    <source>
        <dbReference type="EMBL" id="TKC00051.1"/>
    </source>
</evidence>
<dbReference type="InterPro" id="IPR023809">
    <property type="entry name" value="Thiopep_bacteriocin_synth_dom"/>
</dbReference>
<protein>
    <recommendedName>
        <fullName evidence="5">Thiopeptide-type bacteriocin biosynthesis domain-containing protein</fullName>
    </recommendedName>
</protein>
<feature type="domain" description="Lantibiotic dehydratase N-terminal" evidence="1">
    <location>
        <begin position="33"/>
        <end position="223"/>
    </location>
</feature>
<evidence type="ECO:0000259" key="1">
    <source>
        <dbReference type="Pfam" id="PF04738"/>
    </source>
</evidence>
<dbReference type="AlphaFoldDB" id="A0A4U1C2Q8"/>
<dbReference type="Pfam" id="PF04738">
    <property type="entry name" value="Lant_dehydr_N"/>
    <property type="match status" value="2"/>
</dbReference>
<dbReference type="NCBIfam" id="TIGR03891">
    <property type="entry name" value="thiopep_ocin"/>
    <property type="match status" value="1"/>
</dbReference>
<keyword evidence="4" id="KW-1185">Reference proteome</keyword>
<feature type="domain" description="Thiopeptide-type bacteriocin biosynthesis" evidence="2">
    <location>
        <begin position="661"/>
        <end position="902"/>
    </location>
</feature>
<dbReference type="EMBL" id="SWBO01000005">
    <property type="protein sequence ID" value="TKC00051.1"/>
    <property type="molecule type" value="Genomic_DNA"/>
</dbReference>
<organism evidence="3 4">
    <name type="scientific">Pedobacter cryotolerans</name>
    <dbReference type="NCBI Taxonomy" id="2571270"/>
    <lineage>
        <taxon>Bacteria</taxon>
        <taxon>Pseudomonadati</taxon>
        <taxon>Bacteroidota</taxon>
        <taxon>Sphingobacteriia</taxon>
        <taxon>Sphingobacteriales</taxon>
        <taxon>Sphingobacteriaceae</taxon>
        <taxon>Pedobacter</taxon>
    </lineage>
</organism>
<name>A0A4U1C2Q8_9SPHI</name>
<sequence length="916" mass="107008">MNITITNRAVCRTPVFALSSTLELAWPNLKLLIAESSPEFYQQIAHINEPAIADLSEKLRFTIWKYFNRCRYRPTPFGEFASVTMIDNQKGDEHYIVLSELAHCHRWFDWSARGKVLSFSHYSLNTIISRNPTIYKNKFEFRYLYCDAAGFELTAIPAWEEIDQVITLCKSKVSIGEITQLLKDKLSYTEMESRGLISQLIELQALYSELQPNITGEDFFDRLKLRPKIKLPDYSISSRRHIKGSLPEVYIKSSQKYIEFIARLLPVVSNMDLDKFKLEFLQRWEQQSVPLPLVLDGLLGIGYGNSNYCVDSSLTALLKPQKEVHSMVELADFQLFLLNKLISGEEINLASYKVNSPLTPNPKLPNTFSMQLEIYNGKPVIYKAGGSTANGILGRFTRIDEYLAYARKLAELEQLSNPDVLFFDVAYAFEGKIDNVNRRAHIYPIELCLGTWSTADESLQMEDILVRIYDDQVMLQHRLTGKRLVPRIASAYNYHRSDLVHFRFLSDLQHQGLSSNLSFDLQNFFPHLDSYPRVTYGNCIINPKKWLLPRFDSLTDLRNWLLNKRFDHLLRIGNGDQVLIVDPQCETDIIFLHRYQKQQASPLYLSEGLIERSGTVGDDKGNTYHAQFIVDFEHRGLVYSKSPSDDDTDFQRDLKMPGSEWLYIELYMHPLAMRDFLNDEVRILVKSQGQLISKWFFIHYNNPEDHLRLRFKLRDPNQLHIILQGLCQVLDRSNGHGQLKKILIKSYEREISRYGLKRIDMIEQFFFLDSNLALLDISKSVEQRYERIVDFILKLSQRLFTDLEELVLYFGRMADMFAKEMNFDRGQFKVINAAYGEFTKKFSVKKKSLKIIICLFDKILYACPIKMREKLLADLIHLHVNRRFSQEQRLHEAILYQYLHKLCLKKRMMKNYVNTD</sequence>
<accession>A0A4U1C2Q8</accession>
<proteinExistence type="predicted"/>
<dbReference type="Pfam" id="PF14028">
    <property type="entry name" value="Lant_dehydr_C"/>
    <property type="match status" value="1"/>
</dbReference>
<dbReference type="OrthoDB" id="1273722at2"/>
<evidence type="ECO:0008006" key="5">
    <source>
        <dbReference type="Google" id="ProtNLM"/>
    </source>
</evidence>
<reference evidence="3 4" key="1">
    <citation type="submission" date="2019-04" db="EMBL/GenBank/DDBJ databases">
        <title>Pedobacter sp. AR-2-6 sp. nov., isolated from Arctic soil.</title>
        <authorList>
            <person name="Dahal R.H."/>
            <person name="Kim D.-U."/>
        </authorList>
    </citation>
    <scope>NUCLEOTIDE SEQUENCE [LARGE SCALE GENOMIC DNA]</scope>
    <source>
        <strain evidence="3 4">AR-2-6</strain>
    </source>
</reference>
<gene>
    <name evidence="3" type="ORF">FA045_11470</name>
</gene>
<evidence type="ECO:0000313" key="4">
    <source>
        <dbReference type="Proteomes" id="UP000310477"/>
    </source>
</evidence>
<comment type="caution">
    <text evidence="3">The sequence shown here is derived from an EMBL/GenBank/DDBJ whole genome shotgun (WGS) entry which is preliminary data.</text>
</comment>
<dbReference type="InterPro" id="IPR006827">
    <property type="entry name" value="Lant_deHydtase_N"/>
</dbReference>
<evidence type="ECO:0000259" key="2">
    <source>
        <dbReference type="Pfam" id="PF14028"/>
    </source>
</evidence>
<dbReference type="RefSeq" id="WP_136877214.1">
    <property type="nucleotide sequence ID" value="NZ_SWBO01000005.1"/>
</dbReference>
<dbReference type="Proteomes" id="UP000310477">
    <property type="component" value="Unassembled WGS sequence"/>
</dbReference>
<feature type="domain" description="Lantibiotic dehydratase N-terminal" evidence="1">
    <location>
        <begin position="243"/>
        <end position="582"/>
    </location>
</feature>